<keyword evidence="4" id="KW-0812">Transmembrane</keyword>
<organism evidence="6 7">
    <name type="scientific">Acropora cervicornis</name>
    <name type="common">Staghorn coral</name>
    <dbReference type="NCBI Taxonomy" id="6130"/>
    <lineage>
        <taxon>Eukaryota</taxon>
        <taxon>Metazoa</taxon>
        <taxon>Cnidaria</taxon>
        <taxon>Anthozoa</taxon>
        <taxon>Hexacorallia</taxon>
        <taxon>Scleractinia</taxon>
        <taxon>Astrocoeniina</taxon>
        <taxon>Acroporidae</taxon>
        <taxon>Acropora</taxon>
    </lineage>
</organism>
<keyword evidence="1" id="KW-0800">Toxin</keyword>
<dbReference type="InterPro" id="IPR003582">
    <property type="entry name" value="ShKT_dom"/>
</dbReference>
<sequence>MPGKRQRCADKLSPSICSVFARSDTCASLYNYTSENCAKTCGFCRGCSDKLDPSACNVFASSGSCHSLYNYTSVHCAKTCGFCGGIVSTTARPKTVTFISSRAIKSSTSSVVTTALSIVPSFPTPFATSAASTSSPAPFASPTHPSFVTSSASSPTTTSSTSSAANFSYTHQKSSVTSQATPSGSNATNNTPNTPSPPGTQNPTSRGPSENAVKESVVLRVTGLDIGKWDQRMENSFKAEVARSATEYCKSNPARCLPNTTRSRGRRSSDIVFSPDMVHILQGYPKQSPEDPEVTMIAFYLSFPPEISQGTVVSEGMLTTVVESNMQSIGRSMDSSIVSVKPLRSLSMNKFRTNEPEGNYTGAIAGGVVGGCFFLVVGAVLVVYLRKRRPEDSHQVVNKSTDGALEMKEGVVSFSNDIYEASPSNDSRASAVYENPISFDNHAYEELK</sequence>
<dbReference type="EMBL" id="JARQWQ010000031">
    <property type="protein sequence ID" value="KAK2561820.1"/>
    <property type="molecule type" value="Genomic_DNA"/>
</dbReference>
<reference evidence="6" key="1">
    <citation type="journal article" date="2023" name="G3 (Bethesda)">
        <title>Whole genome assembly and annotation of the endangered Caribbean coral Acropora cervicornis.</title>
        <authorList>
            <person name="Selwyn J.D."/>
            <person name="Vollmer S.V."/>
        </authorList>
    </citation>
    <scope>NUCLEOTIDE SEQUENCE</scope>
    <source>
        <strain evidence="6">K2</strain>
    </source>
</reference>
<accession>A0AAD9QJ31</accession>
<evidence type="ECO:0000256" key="1">
    <source>
        <dbReference type="ARBA" id="ARBA00022656"/>
    </source>
</evidence>
<gene>
    <name evidence="6" type="ORF">P5673_015207</name>
</gene>
<dbReference type="PROSITE" id="PS51670">
    <property type="entry name" value="SHKT"/>
    <property type="match status" value="2"/>
</dbReference>
<dbReference type="GO" id="GO:0090729">
    <property type="term" value="F:toxin activity"/>
    <property type="evidence" value="ECO:0007669"/>
    <property type="project" value="UniProtKB-KW"/>
</dbReference>
<keyword evidence="4" id="KW-1133">Transmembrane helix</keyword>
<feature type="compositionally biased region" description="Low complexity" evidence="3">
    <location>
        <begin position="133"/>
        <end position="165"/>
    </location>
</feature>
<comment type="caution">
    <text evidence="2">Lacks conserved residue(s) required for the propagation of feature annotation.</text>
</comment>
<feature type="region of interest" description="Disordered" evidence="3">
    <location>
        <begin position="133"/>
        <end position="216"/>
    </location>
</feature>
<reference evidence="6" key="2">
    <citation type="journal article" date="2023" name="Science">
        <title>Genomic signatures of disease resistance in endangered staghorn corals.</title>
        <authorList>
            <person name="Vollmer S.V."/>
            <person name="Selwyn J.D."/>
            <person name="Despard B.A."/>
            <person name="Roesel C.L."/>
        </authorList>
    </citation>
    <scope>NUCLEOTIDE SEQUENCE</scope>
    <source>
        <strain evidence="6">K2</strain>
    </source>
</reference>
<protein>
    <recommendedName>
        <fullName evidence="5">ShKT domain-containing protein</fullName>
    </recommendedName>
</protein>
<feature type="compositionally biased region" description="Polar residues" evidence="3">
    <location>
        <begin position="166"/>
        <end position="179"/>
    </location>
</feature>
<feature type="domain" description="ShKT" evidence="5">
    <location>
        <begin position="47"/>
        <end position="83"/>
    </location>
</feature>
<evidence type="ECO:0000313" key="6">
    <source>
        <dbReference type="EMBL" id="KAK2561820.1"/>
    </source>
</evidence>
<dbReference type="SMART" id="SM00254">
    <property type="entry name" value="ShKT"/>
    <property type="match status" value="2"/>
</dbReference>
<comment type="caution">
    <text evidence="6">The sequence shown here is derived from an EMBL/GenBank/DDBJ whole genome shotgun (WGS) entry which is preliminary data.</text>
</comment>
<evidence type="ECO:0000313" key="7">
    <source>
        <dbReference type="Proteomes" id="UP001249851"/>
    </source>
</evidence>
<evidence type="ECO:0000259" key="5">
    <source>
        <dbReference type="PROSITE" id="PS51670"/>
    </source>
</evidence>
<dbReference type="Pfam" id="PF01549">
    <property type="entry name" value="ShK"/>
    <property type="match status" value="2"/>
</dbReference>
<evidence type="ECO:0000256" key="2">
    <source>
        <dbReference type="PROSITE-ProRule" id="PRU01005"/>
    </source>
</evidence>
<feature type="transmembrane region" description="Helical" evidence="4">
    <location>
        <begin position="360"/>
        <end position="385"/>
    </location>
</feature>
<evidence type="ECO:0000256" key="4">
    <source>
        <dbReference type="SAM" id="Phobius"/>
    </source>
</evidence>
<feature type="compositionally biased region" description="Low complexity" evidence="3">
    <location>
        <begin position="180"/>
        <end position="193"/>
    </location>
</feature>
<proteinExistence type="predicted"/>
<dbReference type="Proteomes" id="UP001249851">
    <property type="component" value="Unassembled WGS sequence"/>
</dbReference>
<evidence type="ECO:0000256" key="3">
    <source>
        <dbReference type="SAM" id="MobiDB-lite"/>
    </source>
</evidence>
<feature type="domain" description="ShKT" evidence="5">
    <location>
        <begin position="8"/>
        <end position="44"/>
    </location>
</feature>
<dbReference type="AlphaFoldDB" id="A0AAD9QJ31"/>
<keyword evidence="4" id="KW-0472">Membrane</keyword>
<name>A0AAD9QJ31_ACRCE</name>
<keyword evidence="7" id="KW-1185">Reference proteome</keyword>